<dbReference type="AlphaFoldDB" id="K0RPF1"/>
<comment type="caution">
    <text evidence="3">The sequence shown here is derived from an EMBL/GenBank/DDBJ whole genome shotgun (WGS) entry which is preliminary data.</text>
</comment>
<proteinExistence type="predicted"/>
<feature type="compositionally biased region" description="Acidic residues" evidence="1">
    <location>
        <begin position="420"/>
        <end position="434"/>
    </location>
</feature>
<dbReference type="SMART" id="SM00233">
    <property type="entry name" value="PH"/>
    <property type="match status" value="1"/>
</dbReference>
<evidence type="ECO:0000313" key="4">
    <source>
        <dbReference type="Proteomes" id="UP000266841"/>
    </source>
</evidence>
<evidence type="ECO:0000313" key="3">
    <source>
        <dbReference type="EMBL" id="EJK55638.1"/>
    </source>
</evidence>
<organism evidence="3 4">
    <name type="scientific">Thalassiosira oceanica</name>
    <name type="common">Marine diatom</name>
    <dbReference type="NCBI Taxonomy" id="159749"/>
    <lineage>
        <taxon>Eukaryota</taxon>
        <taxon>Sar</taxon>
        <taxon>Stramenopiles</taxon>
        <taxon>Ochrophyta</taxon>
        <taxon>Bacillariophyta</taxon>
        <taxon>Coscinodiscophyceae</taxon>
        <taxon>Thalassiosirophycidae</taxon>
        <taxon>Thalassiosirales</taxon>
        <taxon>Thalassiosiraceae</taxon>
        <taxon>Thalassiosira</taxon>
    </lineage>
</organism>
<accession>K0RPF1</accession>
<dbReference type="Proteomes" id="UP000266841">
    <property type="component" value="Unassembled WGS sequence"/>
</dbReference>
<feature type="domain" description="PH" evidence="2">
    <location>
        <begin position="380"/>
        <end position="563"/>
    </location>
</feature>
<name>K0RPF1_THAOC</name>
<evidence type="ECO:0000259" key="2">
    <source>
        <dbReference type="PROSITE" id="PS50003"/>
    </source>
</evidence>
<dbReference type="SUPFAM" id="SSF50729">
    <property type="entry name" value="PH domain-like"/>
    <property type="match status" value="1"/>
</dbReference>
<feature type="compositionally biased region" description="Acidic residues" evidence="1">
    <location>
        <begin position="284"/>
        <end position="293"/>
    </location>
</feature>
<keyword evidence="4" id="KW-1185">Reference proteome</keyword>
<dbReference type="OrthoDB" id="55818at2759"/>
<feature type="compositionally biased region" description="Polar residues" evidence="1">
    <location>
        <begin position="265"/>
        <end position="279"/>
    </location>
</feature>
<gene>
    <name evidence="3" type="ORF">THAOC_24605</name>
</gene>
<feature type="region of interest" description="Disordered" evidence="1">
    <location>
        <begin position="256"/>
        <end position="346"/>
    </location>
</feature>
<dbReference type="PROSITE" id="PS50003">
    <property type="entry name" value="PH_DOMAIN"/>
    <property type="match status" value="1"/>
</dbReference>
<dbReference type="InterPro" id="IPR001849">
    <property type="entry name" value="PH_domain"/>
</dbReference>
<evidence type="ECO:0000256" key="1">
    <source>
        <dbReference type="SAM" id="MobiDB-lite"/>
    </source>
</evidence>
<dbReference type="EMBL" id="AGNL01033552">
    <property type="protein sequence ID" value="EJK55638.1"/>
    <property type="molecule type" value="Genomic_DNA"/>
</dbReference>
<dbReference type="eggNOG" id="ENOG502QQV7">
    <property type="taxonomic scope" value="Eukaryota"/>
</dbReference>
<feature type="non-terminal residue" evidence="3">
    <location>
        <position position="646"/>
    </location>
</feature>
<protein>
    <recommendedName>
        <fullName evidence="2">PH domain-containing protein</fullName>
    </recommendedName>
</protein>
<feature type="region of interest" description="Disordered" evidence="1">
    <location>
        <begin position="1"/>
        <end position="28"/>
    </location>
</feature>
<dbReference type="Gene3D" id="2.30.29.30">
    <property type="entry name" value="Pleckstrin-homology domain (PH domain)/Phosphotyrosine-binding domain (PTB)"/>
    <property type="match status" value="1"/>
</dbReference>
<sequence>MMADTEAGAVIPDGEDSDEATVASEDSNEPYFHIRTGKIYMAREAWRILADEGIPGYREKLGSKSNNHSATAAAAGDVKVDIPFRPPISDIDDAPTSQTLTNSCPGSPAISETSIRNVPSFGPTQSSIDAALHPNSPNPLSPQKPVHQPIASEIELLEDEEEDPVVLRAKAMALAAANGQKLTPAQIQLIAQPDVQEAKRNHDQRQKAAHQAQMQQMLSLQHHTENLTAGVANLTQLGGDLKKFIQEEKERTPLEWTKDLGKFIENQSQRKGANETTTPRSEDEGAGDGEDAQQEIKKKIQGFGTDPDETPPIPKSSPRNSIRSSFFGGDDIPQPEDEIAPQNPGKGLFSGMPPLPLLNESITNILPGTNAKLDELNKMPVHMSGVLWKRRSGLGKHSQKAWEKRRVELRGSKLIYYQTVEEEEEDRGSADADDDKSQASPKGELIERPGDISTSTTPSASKKLSIFEAAAQAAEASLAKAKDDFSKAANTLGIDTKPSADIPRGVLDLIEERASISPSMGHSGAPTPFCVSIKLNGATKWKFCFESHFCMMQWVVALSDVVVKASVEDSDGFAMDEYSVKSRELGSNDRTSPAVISRAVPPTKSSEFVVGDEVTQWMLIDWKLQVAWVLVNVLLILGRVLTLSNE</sequence>
<dbReference type="InterPro" id="IPR011993">
    <property type="entry name" value="PH-like_dom_sf"/>
</dbReference>
<feature type="region of interest" description="Disordered" evidence="1">
    <location>
        <begin position="420"/>
        <end position="459"/>
    </location>
</feature>
<reference evidence="3 4" key="1">
    <citation type="journal article" date="2012" name="Genome Biol.">
        <title>Genome and low-iron response of an oceanic diatom adapted to chronic iron limitation.</title>
        <authorList>
            <person name="Lommer M."/>
            <person name="Specht M."/>
            <person name="Roy A.S."/>
            <person name="Kraemer L."/>
            <person name="Andreson R."/>
            <person name="Gutowska M.A."/>
            <person name="Wolf J."/>
            <person name="Bergner S.V."/>
            <person name="Schilhabel M.B."/>
            <person name="Klostermeier U.C."/>
            <person name="Beiko R.G."/>
            <person name="Rosenstiel P."/>
            <person name="Hippler M."/>
            <person name="Laroche J."/>
        </authorList>
    </citation>
    <scope>NUCLEOTIDE SEQUENCE [LARGE SCALE GENOMIC DNA]</scope>
    <source>
        <strain evidence="3 4">CCMP1005</strain>
    </source>
</reference>